<protein>
    <submittedName>
        <fullName evidence="3">Uncharacterized protein</fullName>
    </submittedName>
</protein>
<dbReference type="EMBL" id="CP019285">
    <property type="protein sequence ID" value="APW99821.1"/>
    <property type="molecule type" value="Genomic_DNA"/>
</dbReference>
<dbReference type="AlphaFoldDB" id="M0LSB6"/>
<evidence type="ECO:0000313" key="4">
    <source>
        <dbReference type="Proteomes" id="UP000011555"/>
    </source>
</evidence>
<reference evidence="2 5" key="1">
    <citation type="journal article" date="2011" name="J. Bacteriol.">
        <title>Genome sequence of Halobiforma lacisalsi AJ5, an extremely halophilic archaeon which harbors a bop gene.</title>
        <authorList>
            <person name="Jiang X."/>
            <person name="Wang S."/>
            <person name="Cheng H."/>
            <person name="Huo Y."/>
            <person name="Zhang X."/>
            <person name="Zhu X."/>
            <person name="Han X."/>
            <person name="Ni P."/>
            <person name="Wu M."/>
        </authorList>
    </citation>
    <scope>NUCLEOTIDE SEQUENCE [LARGE SCALE GENOMIC DNA]</scope>
    <source>
        <strain evidence="2 5">AJ5</strain>
    </source>
</reference>
<organism evidence="3 4">
    <name type="scientific">Natronobacterium lacisalsi AJ5</name>
    <dbReference type="NCBI Taxonomy" id="358396"/>
    <lineage>
        <taxon>Archaea</taxon>
        <taxon>Methanobacteriati</taxon>
        <taxon>Methanobacteriota</taxon>
        <taxon>Stenosarchaea group</taxon>
        <taxon>Halobacteria</taxon>
        <taxon>Halobacteriales</taxon>
        <taxon>Natrialbaceae</taxon>
        <taxon>Natronobacterium</taxon>
    </lineage>
</organism>
<dbReference type="Proteomes" id="UP000011555">
    <property type="component" value="Unassembled WGS sequence"/>
</dbReference>
<evidence type="ECO:0000313" key="2">
    <source>
        <dbReference type="EMBL" id="APW99821.1"/>
    </source>
</evidence>
<dbReference type="Proteomes" id="UP000186547">
    <property type="component" value="Chromosome"/>
</dbReference>
<dbReference type="KEGG" id="hlc:CHINAEXTREME19495"/>
<gene>
    <name evidence="3" type="ORF">C445_04053</name>
    <name evidence="2" type="ORF">CHINAEXTREME_19495</name>
</gene>
<name>M0LSB6_NATLA</name>
<proteinExistence type="predicted"/>
<evidence type="ECO:0000256" key="1">
    <source>
        <dbReference type="SAM" id="MobiDB-lite"/>
    </source>
</evidence>
<evidence type="ECO:0000313" key="3">
    <source>
        <dbReference type="EMBL" id="EMA35998.1"/>
    </source>
</evidence>
<evidence type="ECO:0000313" key="5">
    <source>
        <dbReference type="Proteomes" id="UP000186547"/>
    </source>
</evidence>
<feature type="region of interest" description="Disordered" evidence="1">
    <location>
        <begin position="26"/>
        <end position="53"/>
    </location>
</feature>
<keyword evidence="4" id="KW-1185">Reference proteome</keyword>
<sequence length="179" mass="19258">MGVPFEMETDEANVFVDARLEYDLDVPGSIPTSESEQAGIEKPASDDDSSTSVDPDAVQYIPIALGGANFLVSVGDMMDNTSTHAGVQIAWFLQNLTQGTTITSDFGSDTTFDVVEVIQEGSGEHSNTLEQTDSEEGIFRSGDVYRIGAAIGGSVEVSLYRSRTDLEFEAKIKSMEIRA</sequence>
<reference evidence="2" key="3">
    <citation type="submission" date="2017-01" db="EMBL/GenBank/DDBJ databases">
        <authorList>
            <person name="Mah S.A."/>
            <person name="Swanson W.J."/>
            <person name="Moy G.W."/>
            <person name="Vacquier V.D."/>
        </authorList>
    </citation>
    <scope>NUCLEOTIDE SEQUENCE</scope>
    <source>
        <strain evidence="2">AJ5</strain>
    </source>
</reference>
<reference evidence="3 4" key="2">
    <citation type="journal article" date="2014" name="PLoS Genet.">
        <title>Phylogenetically driven sequencing of extremely halophilic archaea reveals strategies for static and dynamic osmo-response.</title>
        <authorList>
            <person name="Becker E.A."/>
            <person name="Seitzer P.M."/>
            <person name="Tritt A."/>
            <person name="Larsen D."/>
            <person name="Krusor M."/>
            <person name="Yao A.I."/>
            <person name="Wu D."/>
            <person name="Madern D."/>
            <person name="Eisen J.A."/>
            <person name="Darling A.E."/>
            <person name="Facciotti M.T."/>
        </authorList>
    </citation>
    <scope>NUCLEOTIDE SEQUENCE [LARGE SCALE GENOMIC DNA]</scope>
    <source>
        <strain evidence="3 4">AJ5</strain>
    </source>
</reference>
<dbReference type="eggNOG" id="ENOG502N5ZB">
    <property type="taxonomic scope" value="Archaea"/>
</dbReference>
<dbReference type="EMBL" id="AOLZ01000022">
    <property type="protein sequence ID" value="EMA35998.1"/>
    <property type="molecule type" value="Genomic_DNA"/>
</dbReference>
<accession>M0LSB6</accession>